<dbReference type="PROSITE" id="PS50975">
    <property type="entry name" value="ATP_GRASP"/>
    <property type="match status" value="1"/>
</dbReference>
<organism evidence="8 9">
    <name type="scientific">Eiseniibacteriota bacterium</name>
    <dbReference type="NCBI Taxonomy" id="2212470"/>
    <lineage>
        <taxon>Bacteria</taxon>
        <taxon>Candidatus Eiseniibacteriota</taxon>
    </lineage>
</organism>
<dbReference type="EMBL" id="VBOT01000049">
    <property type="protein sequence ID" value="TMQ51978.1"/>
    <property type="molecule type" value="Genomic_DNA"/>
</dbReference>
<feature type="domain" description="ATP-grasp" evidence="6">
    <location>
        <begin position="122"/>
        <end position="319"/>
    </location>
</feature>
<dbReference type="FunFam" id="3.40.50.20:FF:000010">
    <property type="entry name" value="Propionyl-CoA carboxylase subunit alpha"/>
    <property type="match status" value="1"/>
</dbReference>
<dbReference type="FunFam" id="3.30.1490.20:FF:000018">
    <property type="entry name" value="Biotin carboxylase"/>
    <property type="match status" value="1"/>
</dbReference>
<proteinExistence type="predicted"/>
<dbReference type="Pfam" id="PF02786">
    <property type="entry name" value="CPSase_L_D2"/>
    <property type="match status" value="1"/>
</dbReference>
<keyword evidence="2 5" id="KW-0547">Nucleotide-binding</keyword>
<accession>A0A538SKS8</accession>
<evidence type="ECO:0000256" key="1">
    <source>
        <dbReference type="ARBA" id="ARBA00022598"/>
    </source>
</evidence>
<comment type="caution">
    <text evidence="8">The sequence shown here is derived from an EMBL/GenBank/DDBJ whole genome shotgun (WGS) entry which is preliminary data.</text>
</comment>
<keyword evidence="4" id="KW-0092">Biotin</keyword>
<dbReference type="GO" id="GO:0005524">
    <property type="term" value="F:ATP binding"/>
    <property type="evidence" value="ECO:0007669"/>
    <property type="project" value="UniProtKB-UniRule"/>
</dbReference>
<dbReference type="GO" id="GO:0046872">
    <property type="term" value="F:metal ion binding"/>
    <property type="evidence" value="ECO:0007669"/>
    <property type="project" value="InterPro"/>
</dbReference>
<dbReference type="SUPFAM" id="SSF51246">
    <property type="entry name" value="Rudiment single hybrid motif"/>
    <property type="match status" value="1"/>
</dbReference>
<evidence type="ECO:0000256" key="5">
    <source>
        <dbReference type="PROSITE-ProRule" id="PRU00409"/>
    </source>
</evidence>
<evidence type="ECO:0000259" key="7">
    <source>
        <dbReference type="PROSITE" id="PS50979"/>
    </source>
</evidence>
<name>A0A538SKS8_UNCEI</name>
<dbReference type="InterPro" id="IPR011761">
    <property type="entry name" value="ATP-grasp"/>
</dbReference>
<evidence type="ECO:0000256" key="3">
    <source>
        <dbReference type="ARBA" id="ARBA00022840"/>
    </source>
</evidence>
<keyword evidence="3 5" id="KW-0067">ATP-binding</keyword>
<evidence type="ECO:0000313" key="8">
    <source>
        <dbReference type="EMBL" id="TMQ51978.1"/>
    </source>
</evidence>
<dbReference type="InterPro" id="IPR011054">
    <property type="entry name" value="Rudment_hybrid_motif"/>
</dbReference>
<keyword evidence="1" id="KW-0436">Ligase</keyword>
<dbReference type="AlphaFoldDB" id="A0A538SKS8"/>
<gene>
    <name evidence="8" type="ORF">E6K73_04140</name>
</gene>
<dbReference type="Pfam" id="PF00289">
    <property type="entry name" value="Biotin_carb_N"/>
    <property type="match status" value="1"/>
</dbReference>
<dbReference type="InterPro" id="IPR011764">
    <property type="entry name" value="Biotin_carboxylation_dom"/>
</dbReference>
<dbReference type="PROSITE" id="PS50979">
    <property type="entry name" value="BC"/>
    <property type="match status" value="1"/>
</dbReference>
<dbReference type="InterPro" id="IPR016185">
    <property type="entry name" value="PreATP-grasp_dom_sf"/>
</dbReference>
<dbReference type="PANTHER" id="PTHR18866">
    <property type="entry name" value="CARBOXYLASE:PYRUVATE/ACETYL-COA/PROPIONYL-COA CARBOXYLASE"/>
    <property type="match status" value="1"/>
</dbReference>
<dbReference type="InterPro" id="IPR005481">
    <property type="entry name" value="BC-like_N"/>
</dbReference>
<dbReference type="Gene3D" id="3.30.470.20">
    <property type="entry name" value="ATP-grasp fold, B domain"/>
    <property type="match status" value="1"/>
</dbReference>
<evidence type="ECO:0000256" key="2">
    <source>
        <dbReference type="ARBA" id="ARBA00022741"/>
    </source>
</evidence>
<sequence>MVRLRRILIANRGEIAVRIIRTLRELDLTSIAVFSEPDRVALHVLMADEAYPIGPGPPGESYLNRDRMIETAVRVKADAIHPGYGFFAENADFARACRDAGIEFIGPRPETIATLGDKLAARAAARDAGVPLVPGSDGPVARLDAARDVARQIGFPLMLKAAAGGGGKGMRLVRDASELETAWTLTRGEARAAFGDDQVYIERAIERPRHVEAQIVGDALDQVACLGERECSVQRRHQKLLEETPSDALDPAGRARLAEAACHVARKVRYLGAGTVEFLLDPAGDFYFLEVNTRLQVEHPVTEMVTGLDLVAEQLRVAEGASLSFGETPPEPRGWSMEARIVAEDPLARFMPSAGRIERLRLPEGPGVRNDEGIYRGYDVPVFYDSLLAKLIVWAEDREAARRRLLRALNEYVLEGVHNNLAFQRWLVSHPEFAAAHLSTRFVEEHFDPDSIEPRGEAIEVAVLAAALHAGEERLRVALPESNGGERSAWKWGDRRRRAGRIAR</sequence>
<dbReference type="NCBIfam" id="NF006367">
    <property type="entry name" value="PRK08591.1"/>
    <property type="match status" value="1"/>
</dbReference>
<dbReference type="Pfam" id="PF02785">
    <property type="entry name" value="Biotin_carb_C"/>
    <property type="match status" value="1"/>
</dbReference>
<dbReference type="PROSITE" id="PS00866">
    <property type="entry name" value="CPSASE_1"/>
    <property type="match status" value="1"/>
</dbReference>
<evidence type="ECO:0000313" key="9">
    <source>
        <dbReference type="Proteomes" id="UP000320184"/>
    </source>
</evidence>
<dbReference type="InterPro" id="IPR050856">
    <property type="entry name" value="Biotin_carboxylase_complex"/>
</dbReference>
<dbReference type="InterPro" id="IPR005479">
    <property type="entry name" value="CPAse_ATP-bd"/>
</dbReference>
<dbReference type="Proteomes" id="UP000320184">
    <property type="component" value="Unassembled WGS sequence"/>
</dbReference>
<dbReference type="GO" id="GO:0016874">
    <property type="term" value="F:ligase activity"/>
    <property type="evidence" value="ECO:0007669"/>
    <property type="project" value="UniProtKB-KW"/>
</dbReference>
<protein>
    <submittedName>
        <fullName evidence="8">Acetyl-CoA carboxylase biotin carboxylase subunit</fullName>
    </submittedName>
</protein>
<dbReference type="InterPro" id="IPR005482">
    <property type="entry name" value="Biotin_COase_C"/>
</dbReference>
<dbReference type="PANTHER" id="PTHR18866:SF33">
    <property type="entry name" value="METHYLCROTONOYL-COA CARBOXYLASE SUBUNIT ALPHA, MITOCHONDRIAL-RELATED"/>
    <property type="match status" value="1"/>
</dbReference>
<dbReference type="SUPFAM" id="SSF56059">
    <property type="entry name" value="Glutathione synthetase ATP-binding domain-like"/>
    <property type="match status" value="1"/>
</dbReference>
<evidence type="ECO:0000256" key="4">
    <source>
        <dbReference type="ARBA" id="ARBA00023267"/>
    </source>
</evidence>
<reference evidence="8 9" key="1">
    <citation type="journal article" date="2019" name="Nat. Microbiol.">
        <title>Mediterranean grassland soil C-N compound turnover is dependent on rainfall and depth, and is mediated by genomically divergent microorganisms.</title>
        <authorList>
            <person name="Diamond S."/>
            <person name="Andeer P.F."/>
            <person name="Li Z."/>
            <person name="Crits-Christoph A."/>
            <person name="Burstein D."/>
            <person name="Anantharaman K."/>
            <person name="Lane K.R."/>
            <person name="Thomas B.C."/>
            <person name="Pan C."/>
            <person name="Northen T.R."/>
            <person name="Banfield J.F."/>
        </authorList>
    </citation>
    <scope>NUCLEOTIDE SEQUENCE [LARGE SCALE GENOMIC DNA]</scope>
    <source>
        <strain evidence="8">WS_3</strain>
    </source>
</reference>
<dbReference type="SUPFAM" id="SSF52440">
    <property type="entry name" value="PreATP-grasp domain"/>
    <property type="match status" value="1"/>
</dbReference>
<dbReference type="SMART" id="SM00878">
    <property type="entry name" value="Biotin_carb_C"/>
    <property type="match status" value="1"/>
</dbReference>
<evidence type="ECO:0000259" key="6">
    <source>
        <dbReference type="PROSITE" id="PS50975"/>
    </source>
</evidence>
<dbReference type="PROSITE" id="PS00867">
    <property type="entry name" value="CPSASE_2"/>
    <property type="match status" value="1"/>
</dbReference>
<feature type="domain" description="Biotin carboxylation" evidence="7">
    <location>
        <begin position="3"/>
        <end position="448"/>
    </location>
</feature>